<evidence type="ECO:0000313" key="12">
    <source>
        <dbReference type="Proteomes" id="UP000190641"/>
    </source>
</evidence>
<dbReference type="PANTHER" id="PTHR43390:SF1">
    <property type="entry name" value="CHLOROPLAST PROCESSING PEPTIDASE"/>
    <property type="match status" value="1"/>
</dbReference>
<keyword evidence="8" id="KW-1133">Transmembrane helix</keyword>
<dbReference type="PROSITE" id="PS00760">
    <property type="entry name" value="SPASE_I_2"/>
    <property type="match status" value="1"/>
</dbReference>
<dbReference type="RefSeq" id="WP_078187313.1">
    <property type="nucleotide sequence ID" value="NZ_MUAU01000124.1"/>
</dbReference>
<keyword evidence="6 8" id="KW-0378">Hydrolase</keyword>
<comment type="caution">
    <text evidence="11">The sequence shown here is derived from an EMBL/GenBank/DDBJ whole genome shotgun (WGS) entry which is preliminary data.</text>
</comment>
<dbReference type="InterPro" id="IPR019757">
    <property type="entry name" value="Pept_S26A_signal_pept_1_Lys-AS"/>
</dbReference>
<comment type="catalytic activity">
    <reaction evidence="1 8">
        <text>Cleavage of hydrophobic, N-terminal signal or leader sequences from secreted and periplasmic proteins.</text>
        <dbReference type="EC" id="3.4.21.89"/>
    </reaction>
</comment>
<dbReference type="InterPro" id="IPR000223">
    <property type="entry name" value="Pept_S26A_signal_pept_1"/>
</dbReference>
<dbReference type="NCBIfam" id="TIGR02227">
    <property type="entry name" value="sigpep_I_bact"/>
    <property type="match status" value="1"/>
</dbReference>
<evidence type="ECO:0000256" key="3">
    <source>
        <dbReference type="ARBA" id="ARBA00009370"/>
    </source>
</evidence>
<feature type="active site" evidence="7">
    <location>
        <position position="38"/>
    </location>
</feature>
<keyword evidence="5 8" id="KW-0645">Protease</keyword>
<feature type="domain" description="Peptidase S26" evidence="10">
    <location>
        <begin position="8"/>
        <end position="179"/>
    </location>
</feature>
<comment type="subcellular location">
    <subcellularLocation>
        <location evidence="2">Cell membrane</location>
        <topology evidence="2">Single-pass type II membrane protein</topology>
    </subcellularLocation>
    <subcellularLocation>
        <location evidence="9">Membrane</location>
        <topology evidence="9">Single-pass type II membrane protein</topology>
    </subcellularLocation>
</comment>
<dbReference type="AlphaFoldDB" id="A0A9X6BB55"/>
<dbReference type="Gene3D" id="2.10.109.10">
    <property type="entry name" value="Umud Fragment, subunit A"/>
    <property type="match status" value="1"/>
</dbReference>
<dbReference type="PRINTS" id="PR00727">
    <property type="entry name" value="LEADERPTASE"/>
</dbReference>
<organism evidence="11 12">
    <name type="scientific">Bacillus cereus</name>
    <dbReference type="NCBI Taxonomy" id="1396"/>
    <lineage>
        <taxon>Bacteria</taxon>
        <taxon>Bacillati</taxon>
        <taxon>Bacillota</taxon>
        <taxon>Bacilli</taxon>
        <taxon>Bacillales</taxon>
        <taxon>Bacillaceae</taxon>
        <taxon>Bacillus</taxon>
        <taxon>Bacillus cereus group</taxon>
    </lineage>
</organism>
<feature type="active site" evidence="7">
    <location>
        <position position="103"/>
    </location>
</feature>
<dbReference type="Pfam" id="PF10502">
    <property type="entry name" value="Peptidase_S26"/>
    <property type="match status" value="1"/>
</dbReference>
<dbReference type="GO" id="GO:0009003">
    <property type="term" value="F:signal peptidase activity"/>
    <property type="evidence" value="ECO:0007669"/>
    <property type="project" value="UniProtKB-EC"/>
</dbReference>
<dbReference type="SUPFAM" id="SSF51306">
    <property type="entry name" value="LexA/Signal peptidase"/>
    <property type="match status" value="1"/>
</dbReference>
<sequence length="182" mass="20902">MRGYAVIKNWAKYIVISLIITIVLQIFVVQPFRVKGESMNPTLHDEQWVLVSKWSHVLGNVPAYGSIVVLDSQLDEQHNMWNDLLETNIGQLFVENSSVNYIKRVIGKPGDTISYKNGVLYRNGNKIQEPYLYEKMSEQENQTWRVPAGHLFVLGDNRNNSKDSRMIGYIPLDHILGVAHDF</sequence>
<evidence type="ECO:0000256" key="2">
    <source>
        <dbReference type="ARBA" id="ARBA00004401"/>
    </source>
</evidence>
<keyword evidence="8" id="KW-0472">Membrane</keyword>
<evidence type="ECO:0000313" key="11">
    <source>
        <dbReference type="EMBL" id="OOR72353.1"/>
    </source>
</evidence>
<evidence type="ECO:0000256" key="8">
    <source>
        <dbReference type="RuleBase" id="RU003993"/>
    </source>
</evidence>
<evidence type="ECO:0000256" key="5">
    <source>
        <dbReference type="ARBA" id="ARBA00022670"/>
    </source>
</evidence>
<accession>A0A9X6BB55</accession>
<dbReference type="PROSITE" id="PS00761">
    <property type="entry name" value="SPASE_I_3"/>
    <property type="match status" value="1"/>
</dbReference>
<protein>
    <recommendedName>
        <fullName evidence="4 8">Signal peptidase I</fullName>
        <ecNumber evidence="4 8">3.4.21.89</ecNumber>
    </recommendedName>
</protein>
<dbReference type="InterPro" id="IPR019758">
    <property type="entry name" value="Pept_S26A_signal_pept_1_CS"/>
</dbReference>
<comment type="similarity">
    <text evidence="3 9">Belongs to the peptidase S26 family.</text>
</comment>
<dbReference type="InterPro" id="IPR019756">
    <property type="entry name" value="Pept_S26A_signal_pept_1_Ser-AS"/>
</dbReference>
<proteinExistence type="inferred from homology"/>
<dbReference type="Proteomes" id="UP000190641">
    <property type="component" value="Unassembled WGS sequence"/>
</dbReference>
<dbReference type="PROSITE" id="PS00501">
    <property type="entry name" value="SPASE_I_1"/>
    <property type="match status" value="1"/>
</dbReference>
<evidence type="ECO:0000256" key="9">
    <source>
        <dbReference type="RuleBase" id="RU362042"/>
    </source>
</evidence>
<dbReference type="InterPro" id="IPR036286">
    <property type="entry name" value="LexA/Signal_pep-like_sf"/>
</dbReference>
<dbReference type="EMBL" id="MUAU01000124">
    <property type="protein sequence ID" value="OOR72353.1"/>
    <property type="molecule type" value="Genomic_DNA"/>
</dbReference>
<name>A0A9X6BB55_BACCE</name>
<keyword evidence="8" id="KW-0812">Transmembrane</keyword>
<evidence type="ECO:0000256" key="6">
    <source>
        <dbReference type="ARBA" id="ARBA00022801"/>
    </source>
</evidence>
<feature type="transmembrane region" description="Helical" evidence="8">
    <location>
        <begin position="12"/>
        <end position="32"/>
    </location>
</feature>
<dbReference type="GO" id="GO:0004252">
    <property type="term" value="F:serine-type endopeptidase activity"/>
    <property type="evidence" value="ECO:0007669"/>
    <property type="project" value="InterPro"/>
</dbReference>
<evidence type="ECO:0000259" key="10">
    <source>
        <dbReference type="Pfam" id="PF10502"/>
    </source>
</evidence>
<dbReference type="GO" id="GO:0006465">
    <property type="term" value="P:signal peptide processing"/>
    <property type="evidence" value="ECO:0007669"/>
    <property type="project" value="InterPro"/>
</dbReference>
<dbReference type="CDD" id="cd06530">
    <property type="entry name" value="S26_SPase_I"/>
    <property type="match status" value="1"/>
</dbReference>
<evidence type="ECO:0000256" key="7">
    <source>
        <dbReference type="PIRSR" id="PIRSR600223-1"/>
    </source>
</evidence>
<dbReference type="GO" id="GO:0005886">
    <property type="term" value="C:plasma membrane"/>
    <property type="evidence" value="ECO:0007669"/>
    <property type="project" value="UniProtKB-SubCell"/>
</dbReference>
<reference evidence="11 12" key="1">
    <citation type="submission" date="2017-01" db="EMBL/GenBank/DDBJ databases">
        <title>Bacillus cereus isolates.</title>
        <authorList>
            <person name="Beno S.M."/>
        </authorList>
    </citation>
    <scope>NUCLEOTIDE SEQUENCE [LARGE SCALE GENOMIC DNA]</scope>
    <source>
        <strain evidence="11 12">FSL K6-1030</strain>
    </source>
</reference>
<dbReference type="PANTHER" id="PTHR43390">
    <property type="entry name" value="SIGNAL PEPTIDASE I"/>
    <property type="match status" value="1"/>
</dbReference>
<dbReference type="InterPro" id="IPR019533">
    <property type="entry name" value="Peptidase_S26"/>
</dbReference>
<gene>
    <name evidence="11" type="ORF">BLX06_25350</name>
</gene>
<evidence type="ECO:0000256" key="1">
    <source>
        <dbReference type="ARBA" id="ARBA00000677"/>
    </source>
</evidence>
<evidence type="ECO:0000256" key="4">
    <source>
        <dbReference type="ARBA" id="ARBA00013208"/>
    </source>
</evidence>
<dbReference type="EC" id="3.4.21.89" evidence="4 8"/>